<dbReference type="InterPro" id="IPR057313">
    <property type="entry name" value="Maqu_2507-like"/>
</dbReference>
<evidence type="ECO:0000256" key="1">
    <source>
        <dbReference type="ARBA" id="ARBA00006484"/>
    </source>
</evidence>
<sequence length="651" mass="70843">MQTILITGGNGFIGRRVLERLAPVEEYTVWALVRERSTHDFATFLSRIDGGDRVVVANGDITEPGLGVEPTTVPQRLDHVLHLAAIYDMDASDAAQRRVNIEGTRRVAEFARGAGATLHHVSSIAVSGDHRGRYTETDFDLGQTLPTPYHQTKFEAEKTVRECTDLVWRIYRPAIVVGDATSGRIDKVDGPYYFFESLALLGALPSWLPIPFPNLGKTNIVPVDFIADSICALLPVEPSKQHAVYHLSDPNPPSITDMYNALRSSFGGPRAFNAVSNKLVQPLVLRSRRGRLRTTRDAVARGRNIPPAVLDAVSFSADFRADTTSRTLDGLGVSLPAFADYAPTIWNYWRDRLDTRTNRRPSPDGPLDGRNIVITGGSSGIGKATAAMCVARGANVSIVARNPAHLTSTEAELLAVAPKPGISRGSVHAYPCDVADETACRELIARIIAEQGHVDVLVNNAGHSIRREAFNSVDRAHDYRRLMDVNYFGAVYLTLALLPHMKRRQVGHIVNVTSVAVQAHGPRFSAYTASKSAIEAFSDVVAVETQSSHITFSNVRLPLTKTPMIAPTNSYKRLPGVWSTEKSAARVLHAISDRPATVNTAQGILIGFARRTFPKTTSRALTATYLMGTDSEAARGERPVAAGERPARLPG</sequence>
<gene>
    <name evidence="5" type="ORF">MP11Mi_14330</name>
</gene>
<dbReference type="PANTHER" id="PTHR44196">
    <property type="entry name" value="DEHYDROGENASE/REDUCTASE SDR FAMILY MEMBER 7B"/>
    <property type="match status" value="1"/>
</dbReference>
<dbReference type="CDD" id="cd05233">
    <property type="entry name" value="SDR_c"/>
    <property type="match status" value="1"/>
</dbReference>
<evidence type="ECO:0000256" key="2">
    <source>
        <dbReference type="ARBA" id="ARBA00023002"/>
    </source>
</evidence>
<dbReference type="Pfam" id="PF00106">
    <property type="entry name" value="adh_short"/>
    <property type="match status" value="1"/>
</dbReference>
<dbReference type="Gene3D" id="3.40.50.720">
    <property type="entry name" value="NAD(P)-binding Rossmann-like Domain"/>
    <property type="match status" value="2"/>
</dbReference>
<dbReference type="NCBIfam" id="NF005539">
    <property type="entry name" value="PRK07201.1"/>
    <property type="match status" value="1"/>
</dbReference>
<dbReference type="PRINTS" id="PR00081">
    <property type="entry name" value="GDHRDH"/>
</dbReference>
<dbReference type="PRINTS" id="PR00080">
    <property type="entry name" value="SDRFAMILY"/>
</dbReference>
<organism evidence="5">
    <name type="scientific">Gordonia sp. MP11Mi</name>
    <dbReference type="NCBI Taxonomy" id="3022769"/>
    <lineage>
        <taxon>Bacteria</taxon>
        <taxon>Bacillati</taxon>
        <taxon>Actinomycetota</taxon>
        <taxon>Actinomycetes</taxon>
        <taxon>Mycobacteriales</taxon>
        <taxon>Gordoniaceae</taxon>
        <taxon>Gordonia</taxon>
    </lineage>
</organism>
<protein>
    <recommendedName>
        <fullName evidence="4">Thioester reductase (TE) domain-containing protein</fullName>
    </recommendedName>
</protein>
<dbReference type="SUPFAM" id="SSF51735">
    <property type="entry name" value="NAD(P)-binding Rossmann-fold domains"/>
    <property type="match status" value="2"/>
</dbReference>
<dbReference type="GO" id="GO:0016491">
    <property type="term" value="F:oxidoreductase activity"/>
    <property type="evidence" value="ECO:0007669"/>
    <property type="project" value="UniProtKB-KW"/>
</dbReference>
<keyword evidence="2" id="KW-0560">Oxidoreductase</keyword>
<dbReference type="InterPro" id="IPR036291">
    <property type="entry name" value="NAD(P)-bd_dom_sf"/>
</dbReference>
<name>A0AA97CWZ3_9ACTN</name>
<feature type="region of interest" description="Disordered" evidence="3">
    <location>
        <begin position="632"/>
        <end position="651"/>
    </location>
</feature>
<accession>A0AA97CWZ3</accession>
<dbReference type="CDD" id="cd05263">
    <property type="entry name" value="MupV_like_SDR_e"/>
    <property type="match status" value="1"/>
</dbReference>
<reference evidence="5" key="1">
    <citation type="submission" date="2023-06" db="EMBL/GenBank/DDBJ databases">
        <title>Gordonia sp. nov. and Pseudochrobactrum sp. nov., two species isolated from the burying beetle Nicrophorus vespilloides.</title>
        <authorList>
            <person name="Poehlein A."/>
            <person name="Guzman J."/>
            <person name="Daniel R."/>
            <person name="Vilcinskas A."/>
        </authorList>
    </citation>
    <scope>NUCLEOTIDE SEQUENCE</scope>
    <source>
        <strain evidence="5">MP11Mi</strain>
    </source>
</reference>
<feature type="domain" description="Thioester reductase (TE)" evidence="4">
    <location>
        <begin position="6"/>
        <end position="230"/>
    </location>
</feature>
<dbReference type="InterPro" id="IPR013120">
    <property type="entry name" value="FAR_NAD-bd"/>
</dbReference>
<proteinExistence type="inferred from homology"/>
<dbReference type="RefSeq" id="WP_420041589.1">
    <property type="nucleotide sequence ID" value="NZ_CP128986.1"/>
</dbReference>
<dbReference type="GO" id="GO:0016020">
    <property type="term" value="C:membrane"/>
    <property type="evidence" value="ECO:0007669"/>
    <property type="project" value="TreeGrafter"/>
</dbReference>
<evidence type="ECO:0000259" key="4">
    <source>
        <dbReference type="Pfam" id="PF07993"/>
    </source>
</evidence>
<dbReference type="InterPro" id="IPR002347">
    <property type="entry name" value="SDR_fam"/>
</dbReference>
<dbReference type="AlphaFoldDB" id="A0AA97CWZ3"/>
<dbReference type="EMBL" id="CP128986">
    <property type="protein sequence ID" value="WOC12348.1"/>
    <property type="molecule type" value="Genomic_DNA"/>
</dbReference>
<dbReference type="PANTHER" id="PTHR44196:SF1">
    <property type="entry name" value="DEHYDROGENASE_REDUCTASE SDR FAMILY MEMBER 7B"/>
    <property type="match status" value="1"/>
</dbReference>
<dbReference type="InterPro" id="IPR020904">
    <property type="entry name" value="Sc_DH/Rdtase_CS"/>
</dbReference>
<evidence type="ECO:0000256" key="3">
    <source>
        <dbReference type="SAM" id="MobiDB-lite"/>
    </source>
</evidence>
<dbReference type="PROSITE" id="PS00061">
    <property type="entry name" value="ADH_SHORT"/>
    <property type="match status" value="1"/>
</dbReference>
<evidence type="ECO:0000313" key="5">
    <source>
        <dbReference type="EMBL" id="WOC12348.1"/>
    </source>
</evidence>
<comment type="similarity">
    <text evidence="1">Belongs to the short-chain dehydrogenases/reductases (SDR) family.</text>
</comment>
<dbReference type="Pfam" id="PF07993">
    <property type="entry name" value="NAD_binding_4"/>
    <property type="match status" value="1"/>
</dbReference>